<evidence type="ECO:0000256" key="3">
    <source>
        <dbReference type="ARBA" id="ARBA00022547"/>
    </source>
</evidence>
<evidence type="ECO:0000256" key="10">
    <source>
        <dbReference type="ARBA" id="ARBA00025198"/>
    </source>
</evidence>
<evidence type="ECO:0000256" key="8">
    <source>
        <dbReference type="ARBA" id="ARBA00023136"/>
    </source>
</evidence>
<evidence type="ECO:0000256" key="4">
    <source>
        <dbReference type="ARBA" id="ARBA00022692"/>
    </source>
</evidence>
<keyword evidence="15" id="KW-0175">Coiled coil</keyword>
<comment type="function">
    <text evidence="10 13">F(1)F(0) ATP synthase produces ATP from ADP in the presence of a proton or sodium gradient. F-type ATPases consist of two structural domains, F(1) containing the extramembraneous catalytic core and F(0) containing the membrane proton channel, linked together by a central stalk and a peripheral stalk. During catalysis, ATP synthesis in the catalytic domain of F(1) is coupled via a rotary mechanism of the central stalk subunits to proton translocation.</text>
</comment>
<evidence type="ECO:0000256" key="11">
    <source>
        <dbReference type="ARBA" id="ARBA00025614"/>
    </source>
</evidence>
<dbReference type="NCBIfam" id="NF009989">
    <property type="entry name" value="PRK13455.1"/>
    <property type="match status" value="1"/>
</dbReference>
<keyword evidence="16" id="KW-0732">Signal</keyword>
<dbReference type="STRING" id="266809.PM03_00575"/>
<dbReference type="HAMAP" id="MF_01398">
    <property type="entry name" value="ATP_synth_b_bprime"/>
    <property type="match status" value="1"/>
</dbReference>
<dbReference type="Pfam" id="PF00430">
    <property type="entry name" value="ATP-synt_B"/>
    <property type="match status" value="1"/>
</dbReference>
<evidence type="ECO:0000256" key="9">
    <source>
        <dbReference type="ARBA" id="ARBA00023310"/>
    </source>
</evidence>
<feature type="transmembrane region" description="Helical" evidence="13">
    <location>
        <begin position="28"/>
        <end position="47"/>
    </location>
</feature>
<dbReference type="Proteomes" id="UP000051298">
    <property type="component" value="Unassembled WGS sequence"/>
</dbReference>
<evidence type="ECO:0000256" key="16">
    <source>
        <dbReference type="SAM" id="SignalP"/>
    </source>
</evidence>
<comment type="subcellular location">
    <subcellularLocation>
        <location evidence="13">Cell membrane</location>
        <topology evidence="13">Single-pass membrane protein</topology>
    </subcellularLocation>
    <subcellularLocation>
        <location evidence="12">Endomembrane system</location>
        <topology evidence="12">Single-pass membrane protein</topology>
    </subcellularLocation>
</comment>
<organism evidence="17 18">
    <name type="scientific">Thalassobacter stenotrophicus</name>
    <dbReference type="NCBI Taxonomy" id="266809"/>
    <lineage>
        <taxon>Bacteria</taxon>
        <taxon>Pseudomonadati</taxon>
        <taxon>Pseudomonadota</taxon>
        <taxon>Alphaproteobacteria</taxon>
        <taxon>Rhodobacterales</taxon>
        <taxon>Roseobacteraceae</taxon>
        <taxon>Thalassobacter</taxon>
    </lineage>
</organism>
<dbReference type="GO" id="GO:0012505">
    <property type="term" value="C:endomembrane system"/>
    <property type="evidence" value="ECO:0007669"/>
    <property type="project" value="UniProtKB-SubCell"/>
</dbReference>
<protein>
    <recommendedName>
        <fullName evidence="13">ATP synthase subunit b</fullName>
    </recommendedName>
    <alternativeName>
        <fullName evidence="13">ATP synthase F(0) sector subunit b</fullName>
    </alternativeName>
    <alternativeName>
        <fullName evidence="13">ATPase subunit I</fullName>
    </alternativeName>
    <alternativeName>
        <fullName evidence="13">F-type ATPase subunit b</fullName>
        <shortName evidence="13">F-ATPase subunit b</shortName>
    </alternativeName>
</protein>
<evidence type="ECO:0000256" key="2">
    <source>
        <dbReference type="ARBA" id="ARBA00022448"/>
    </source>
</evidence>
<comment type="similarity">
    <text evidence="1 13 14">Belongs to the ATPase B chain family.</text>
</comment>
<proteinExistence type="inferred from homology"/>
<evidence type="ECO:0000256" key="5">
    <source>
        <dbReference type="ARBA" id="ARBA00022781"/>
    </source>
</evidence>
<dbReference type="CDD" id="cd06503">
    <property type="entry name" value="ATP-synt_Fo_b"/>
    <property type="match status" value="1"/>
</dbReference>
<dbReference type="AlphaFoldDB" id="A0A0P1F2F4"/>
<dbReference type="PANTHER" id="PTHR33445:SF1">
    <property type="entry name" value="ATP SYNTHASE SUBUNIT B"/>
    <property type="match status" value="1"/>
</dbReference>
<feature type="signal peptide" evidence="16">
    <location>
        <begin position="1"/>
        <end position="18"/>
    </location>
</feature>
<name>A0A0P1F2F4_9RHOB</name>
<dbReference type="GO" id="GO:0045259">
    <property type="term" value="C:proton-transporting ATP synthase complex"/>
    <property type="evidence" value="ECO:0007669"/>
    <property type="project" value="UniProtKB-KW"/>
</dbReference>
<evidence type="ECO:0000256" key="13">
    <source>
        <dbReference type="HAMAP-Rule" id="MF_01398"/>
    </source>
</evidence>
<evidence type="ECO:0000256" key="14">
    <source>
        <dbReference type="RuleBase" id="RU003848"/>
    </source>
</evidence>
<keyword evidence="5 13" id="KW-0375">Hydrogen ion transport</keyword>
<keyword evidence="6 13" id="KW-1133">Transmembrane helix</keyword>
<dbReference type="GO" id="GO:0005886">
    <property type="term" value="C:plasma membrane"/>
    <property type="evidence" value="ECO:0007669"/>
    <property type="project" value="UniProtKB-SubCell"/>
</dbReference>
<keyword evidence="9 13" id="KW-0066">ATP synthesis</keyword>
<keyword evidence="7 13" id="KW-0406">Ion transport</keyword>
<dbReference type="GO" id="GO:0046933">
    <property type="term" value="F:proton-transporting ATP synthase activity, rotational mechanism"/>
    <property type="evidence" value="ECO:0007669"/>
    <property type="project" value="UniProtKB-UniRule"/>
</dbReference>
<dbReference type="PANTHER" id="PTHR33445">
    <property type="entry name" value="ATP SYNTHASE SUBUNIT B', CHLOROPLASTIC"/>
    <property type="match status" value="1"/>
</dbReference>
<gene>
    <name evidence="17" type="primary">atpF_2</name>
    <name evidence="13" type="synonym">atpF</name>
    <name evidence="17" type="ORF">THS5294_03033</name>
</gene>
<keyword evidence="2 13" id="KW-0813">Transport</keyword>
<evidence type="ECO:0000256" key="1">
    <source>
        <dbReference type="ARBA" id="ARBA00005513"/>
    </source>
</evidence>
<evidence type="ECO:0000313" key="18">
    <source>
        <dbReference type="Proteomes" id="UP000051298"/>
    </source>
</evidence>
<dbReference type="RefSeq" id="WP_038004148.1">
    <property type="nucleotide sequence ID" value="NZ_CP107618.1"/>
</dbReference>
<evidence type="ECO:0000313" key="17">
    <source>
        <dbReference type="EMBL" id="CUH61721.1"/>
    </source>
</evidence>
<sequence>MKRMSVLITLLATTPAFAAKGPFFSLGNTDFVVTIGFLVFLGVLVYFKVPGMLMGLLDQRAAGIQSDLDEARALREEAQSILAEYERKAAETKDQAEAIVKAAREEAAAAAEQAKADLATSVTRRLAAAQDQIASAEASAVKEVRDTAVTVAIAVAGEVVAKQLKAADANAMIADSIKSVGAKLH</sequence>
<evidence type="ECO:0000256" key="15">
    <source>
        <dbReference type="SAM" id="Coils"/>
    </source>
</evidence>
<dbReference type="InterPro" id="IPR002146">
    <property type="entry name" value="ATP_synth_b/b'su_bac/chlpt"/>
</dbReference>
<comment type="subunit">
    <text evidence="13">F-type ATPases have 2 components, F(1) - the catalytic core - and F(0) - the membrane proton channel. F(1) has five subunits: alpha(3), beta(3), gamma(1), delta(1), epsilon(1). F(0) has three main subunits: a(1), b(2) and c(10-14). The alpha and beta chains form an alternating ring which encloses part of the gamma chain. F(1) is attached to F(0) by a central stalk formed by the gamma and epsilon chains, while a peripheral stalk is formed by the delta and b chains.</text>
</comment>
<accession>A0A0P1F2F4</accession>
<evidence type="ECO:0000256" key="7">
    <source>
        <dbReference type="ARBA" id="ARBA00023065"/>
    </source>
</evidence>
<feature type="chain" id="PRO_5006062200" description="ATP synthase subunit b" evidence="16">
    <location>
        <begin position="19"/>
        <end position="185"/>
    </location>
</feature>
<keyword evidence="8 13" id="KW-0472">Membrane</keyword>
<dbReference type="GO" id="GO:0046961">
    <property type="term" value="F:proton-transporting ATPase activity, rotational mechanism"/>
    <property type="evidence" value="ECO:0007669"/>
    <property type="project" value="TreeGrafter"/>
</dbReference>
<evidence type="ECO:0000256" key="12">
    <source>
        <dbReference type="ARBA" id="ARBA00037847"/>
    </source>
</evidence>
<dbReference type="EMBL" id="CYRX01000033">
    <property type="protein sequence ID" value="CUH61721.1"/>
    <property type="molecule type" value="Genomic_DNA"/>
</dbReference>
<evidence type="ECO:0000256" key="6">
    <source>
        <dbReference type="ARBA" id="ARBA00022989"/>
    </source>
</evidence>
<comment type="function">
    <text evidence="11">Component of the F(0) channel, it forms part of the peripheral stalk, linking F(1) to F(0). The b'-subunit is a diverged and duplicated form of b found in plants and photosynthetic bacteria.</text>
</comment>
<keyword evidence="3 13" id="KW-0138">CF(0)</keyword>
<keyword evidence="4 13" id="KW-0812">Transmembrane</keyword>
<feature type="coiled-coil region" evidence="15">
    <location>
        <begin position="68"/>
        <end position="139"/>
    </location>
</feature>
<reference evidence="17 18" key="1">
    <citation type="submission" date="2015-09" db="EMBL/GenBank/DDBJ databases">
        <authorList>
            <consortium name="Swine Surveillance"/>
        </authorList>
    </citation>
    <scope>NUCLEOTIDE SEQUENCE [LARGE SCALE GENOMIC DNA]</scope>
    <source>
        <strain evidence="17 18">CECT 5294</strain>
    </source>
</reference>
<keyword evidence="13" id="KW-1003">Cell membrane</keyword>
<dbReference type="InterPro" id="IPR050059">
    <property type="entry name" value="ATP_synthase_B_chain"/>
</dbReference>
<dbReference type="eggNOG" id="COG0711">
    <property type="taxonomic scope" value="Bacteria"/>
</dbReference>